<gene>
    <name evidence="2" type="ORF">A3D71_03995</name>
</gene>
<dbReference type="Pfam" id="PF08241">
    <property type="entry name" value="Methyltransf_11"/>
    <property type="match status" value="1"/>
</dbReference>
<organism evidence="2 3">
    <name type="scientific">Candidatus Kaiserbacteria bacterium RIFCSPHIGHO2_02_FULL_55_20</name>
    <dbReference type="NCBI Taxonomy" id="1798497"/>
    <lineage>
        <taxon>Bacteria</taxon>
        <taxon>Candidatus Kaiseribacteriota</taxon>
    </lineage>
</organism>
<dbReference type="AlphaFoldDB" id="A0A1F6DXV4"/>
<reference evidence="2 3" key="1">
    <citation type="journal article" date="2016" name="Nat. Commun.">
        <title>Thousands of microbial genomes shed light on interconnected biogeochemical processes in an aquifer system.</title>
        <authorList>
            <person name="Anantharaman K."/>
            <person name="Brown C.T."/>
            <person name="Hug L.A."/>
            <person name="Sharon I."/>
            <person name="Castelle C.J."/>
            <person name="Probst A.J."/>
            <person name="Thomas B.C."/>
            <person name="Singh A."/>
            <person name="Wilkins M.J."/>
            <person name="Karaoz U."/>
            <person name="Brodie E.L."/>
            <person name="Williams K.H."/>
            <person name="Hubbard S.S."/>
            <person name="Banfield J.F."/>
        </authorList>
    </citation>
    <scope>NUCLEOTIDE SEQUENCE [LARGE SCALE GENOMIC DNA]</scope>
</reference>
<dbReference type="GO" id="GO:0008757">
    <property type="term" value="F:S-adenosylmethionine-dependent methyltransferase activity"/>
    <property type="evidence" value="ECO:0007669"/>
    <property type="project" value="InterPro"/>
</dbReference>
<dbReference type="EMBL" id="MFLK01000016">
    <property type="protein sequence ID" value="OGG66259.1"/>
    <property type="molecule type" value="Genomic_DNA"/>
</dbReference>
<feature type="domain" description="Methyltransferase type 11" evidence="1">
    <location>
        <begin position="13"/>
        <end position="96"/>
    </location>
</feature>
<dbReference type="InterPro" id="IPR013216">
    <property type="entry name" value="Methyltransf_11"/>
</dbReference>
<name>A0A1F6DXV4_9BACT</name>
<evidence type="ECO:0000259" key="1">
    <source>
        <dbReference type="Pfam" id="PF08241"/>
    </source>
</evidence>
<dbReference type="InterPro" id="IPR029063">
    <property type="entry name" value="SAM-dependent_MTases_sf"/>
</dbReference>
<accession>A0A1F6DXV4</accession>
<dbReference type="CDD" id="cd02440">
    <property type="entry name" value="AdoMet_MTases"/>
    <property type="match status" value="1"/>
</dbReference>
<proteinExistence type="predicted"/>
<evidence type="ECO:0000313" key="2">
    <source>
        <dbReference type="EMBL" id="OGG66259.1"/>
    </source>
</evidence>
<dbReference type="Proteomes" id="UP000177652">
    <property type="component" value="Unassembled WGS sequence"/>
</dbReference>
<protein>
    <recommendedName>
        <fullName evidence="1">Methyltransferase type 11 domain-containing protein</fullName>
    </recommendedName>
</protein>
<sequence>MEKIGAARGIVLDVGGGERFGKWLAQYEKELRECDYKTFDYDASTGADIVGDIHKMPIQDGYCDAIICSSVLEHVRDPLTAMSELRRILKPGGRIFLYVPSIYPYHARKGHYPDYWRFFDDTMRELFSGFSKVEIEKRGGYFFALSFFVPMQHKLRWLLNPLMGFLDSVFRTEKRSTTAGYYVFAVK</sequence>
<dbReference type="Gene3D" id="3.40.50.150">
    <property type="entry name" value="Vaccinia Virus protein VP39"/>
    <property type="match status" value="1"/>
</dbReference>
<comment type="caution">
    <text evidence="2">The sequence shown here is derived from an EMBL/GenBank/DDBJ whole genome shotgun (WGS) entry which is preliminary data.</text>
</comment>
<evidence type="ECO:0000313" key="3">
    <source>
        <dbReference type="Proteomes" id="UP000177652"/>
    </source>
</evidence>
<dbReference type="SUPFAM" id="SSF53335">
    <property type="entry name" value="S-adenosyl-L-methionine-dependent methyltransferases"/>
    <property type="match status" value="1"/>
</dbReference>
<dbReference type="STRING" id="1798497.A3D71_03995"/>